<feature type="transmembrane region" description="Helical" evidence="7">
    <location>
        <begin position="1397"/>
        <end position="1425"/>
    </location>
</feature>
<reference evidence="9 10" key="1">
    <citation type="submission" date="2015-04" db="EMBL/GenBank/DDBJ databases">
        <title>Genome sequence of Mycoplasma leachii strain 06049.</title>
        <authorList>
            <person name="Sirand-Pugnet P."/>
            <person name="Breton M."/>
            <person name="Dordet-Frisoni E."/>
            <person name="Baranowski E."/>
            <person name="Barre A."/>
            <person name="Couture C."/>
            <person name="Dupuy V."/>
            <person name="Gaurivaud P."/>
            <person name="Jacob D."/>
            <person name="Lemaitre C."/>
            <person name="Manso-Silvan L."/>
            <person name="Nikolski M."/>
            <person name="Nouvel L.-X."/>
            <person name="Poumarat F."/>
            <person name="Tardy F."/>
            <person name="Thebault P."/>
            <person name="Theil S."/>
            <person name="Citti C."/>
            <person name="Thiaucourt F."/>
            <person name="Blanchard A."/>
        </authorList>
    </citation>
    <scope>NUCLEOTIDE SEQUENCE [LARGE SCALE GENOMIC DNA]</scope>
    <source>
        <strain evidence="9 10">06049</strain>
    </source>
</reference>
<evidence type="ECO:0000256" key="4">
    <source>
        <dbReference type="ARBA" id="ARBA00022989"/>
    </source>
</evidence>
<dbReference type="PANTHER" id="PTHR30287:SF1">
    <property type="entry name" value="INNER MEMBRANE PROTEIN"/>
    <property type="match status" value="1"/>
</dbReference>
<dbReference type="InterPro" id="IPR038766">
    <property type="entry name" value="Membrane_comp_ABC_pdt"/>
</dbReference>
<proteinExistence type="predicted"/>
<dbReference type="EMBL" id="LAUU01000008">
    <property type="protein sequence ID" value="PTD31451.1"/>
    <property type="molecule type" value="Genomic_DNA"/>
</dbReference>
<keyword evidence="3 7" id="KW-0812">Transmembrane</keyword>
<dbReference type="RefSeq" id="WP_107669798.1">
    <property type="nucleotide sequence ID" value="NZ_LAUU01000008.1"/>
</dbReference>
<evidence type="ECO:0000259" key="8">
    <source>
        <dbReference type="Pfam" id="PF02687"/>
    </source>
</evidence>
<dbReference type="InterPro" id="IPR003838">
    <property type="entry name" value="ABC3_permease_C"/>
</dbReference>
<keyword evidence="2" id="KW-1003">Cell membrane</keyword>
<dbReference type="PANTHER" id="PTHR30287">
    <property type="entry name" value="MEMBRANE COMPONENT OF PREDICTED ABC SUPERFAMILY METABOLITE UPTAKE TRANSPORTER"/>
    <property type="match status" value="1"/>
</dbReference>
<evidence type="ECO:0000256" key="6">
    <source>
        <dbReference type="SAM" id="Coils"/>
    </source>
</evidence>
<organism evidence="9 10">
    <name type="scientific">Mycoplasma leachii 06049</name>
    <dbReference type="NCBI Taxonomy" id="1188244"/>
    <lineage>
        <taxon>Bacteria</taxon>
        <taxon>Bacillati</taxon>
        <taxon>Mycoplasmatota</taxon>
        <taxon>Mollicutes</taxon>
        <taxon>Mycoplasmataceae</taxon>
        <taxon>Mycoplasma</taxon>
    </lineage>
</organism>
<evidence type="ECO:0000256" key="2">
    <source>
        <dbReference type="ARBA" id="ARBA00022475"/>
    </source>
</evidence>
<keyword evidence="4 7" id="KW-1133">Transmembrane helix</keyword>
<evidence type="ECO:0000313" key="10">
    <source>
        <dbReference type="Proteomes" id="UP000241093"/>
    </source>
</evidence>
<feature type="transmembrane region" description="Helical" evidence="7">
    <location>
        <begin position="726"/>
        <end position="750"/>
    </location>
</feature>
<keyword evidence="6" id="KW-0175">Coiled coil</keyword>
<dbReference type="Proteomes" id="UP000241093">
    <property type="component" value="Unassembled WGS sequence"/>
</dbReference>
<name>A0A2T4IA52_9MOLU</name>
<feature type="coiled-coil region" evidence="6">
    <location>
        <begin position="250"/>
        <end position="277"/>
    </location>
</feature>
<evidence type="ECO:0000256" key="3">
    <source>
        <dbReference type="ARBA" id="ARBA00022692"/>
    </source>
</evidence>
<feature type="transmembrane region" description="Helical" evidence="7">
    <location>
        <begin position="556"/>
        <end position="578"/>
    </location>
</feature>
<keyword evidence="5 7" id="KW-0472">Membrane</keyword>
<protein>
    <submittedName>
        <fullName evidence="9">Putative transmembrane protein</fullName>
    </submittedName>
</protein>
<feature type="transmembrane region" description="Helical" evidence="7">
    <location>
        <begin position="1437"/>
        <end position="1465"/>
    </location>
</feature>
<sequence>MQHIVKNYLKTFFQKNYVSTFGILLFIITLVTVIIGMLATPLQLNNRINYLAKNNTSYNSVLDTKSMNYNPEFSYNFFYLNREINNKDTNSTKLSDLYIKAINSQLESNFDTSSDKKDNNLYIYDVNSADNKIKINFISNLINSDLFRYRNGALIKIESYILNKNYESNNNQNSFLNISNQILKRIIADFHQSMTDGFYLDDKSKYDYVISEFYKAYSRFNSFLTINEIKLIDKPILTLKFTDILSKFNNNKIDEIINFLKKQLDDLKNQIKNYKKEKTYLPSFLVFSKEFTRELADEKFLYDDRIYIVDQLLNNTDNFSLQIKKSFKIQQSSVGQLLPFLTLQLTSDNQVFKNTKKDFNEIQFDKNHKNSKLANKWNPNISYQKKVNPTEIVISSSYAKTRNLKINDKFVIPSSNISDIYLNLINKKDAYYLNSINSKIVGIGSTFDDIVSKNSVTDYFQNKTSYVVGYTSKEFINSIRNSRWNFANKIDTSYQVNFRVKNLNNVSTNQLNQHFIIKFDNDSSQNFSVFDKTNSLTTEWYSLRTSQAISTIKVQVIIYIVIGVFVLLLSFVFINFALKKEINETRRQIGIFKSFGYKVVELSWIFAFKTWLTIFFGLIIGYILSIPIQIYSSSNFINSVTFTFNNIYISPLLLIFLILIIPLIFLMGSYLASIIYIKEPVLSLMNNSKKLKRTKSGVFTNLLSKHNIGFNYRMRLSFIKNAKGKFAVVQILFGFASLTYTLLFVAQAILFQSINQSLSVIKDDVITKSAWSVNKKIDNTSKNDKLAYVNPNDPNTRQTLTYHDLNKKNINNYLNSDPKQTDSRYRVDLFLKILNNTFNSLSNDKKISMILPLEYAKKTLVPFLQPGKTETNDYEVLTKENDYYLSYISKFNLYNENPKWITALNDFKNNKKINLTIKDLLNDNNHLNKIFYDLNSATDEQLQNTIIGLQANKNNLNNSIFLSSFAKIFSYKLVQAYSFYKVFNNYKESKNNIQKAWDLLTKDNDLLKFNPNDQKYWTIANNPLLEKIINDNLKNNKNKKEQKNVLDSNPNFSIDSLLNSTNLSNASQSILLASMIMQNLDNKFEKNPIVSFNQMFYDSTTDLLSATVLASNSDVLNPGSYALVLYRLKDHKFGDINQFLNFKGVSLKAFQDLRKLPKRYKNLPTFNVIVPYYYAQANNLVIDSKIVVETKSTFVKKFVLNVVGINKSETLSISKTPNIFLDYDLFASEMFSQDLYKNNNPLIFNQLWSKNKILEGTINFSKLDDSFKTIKYYGNNLAIDINKSAPIFLSMYSTIFTEFNNFISKYKTLDLANDIYNTPNPAIQNLSRLNSKLFNFNLVKQTIDKITKITNQVMLLFILLVSLLLTIILVVVMNIVVDEAKKTILTLRAIGYENSEVNWIVMGSYIIGAIVSFIIAYLLSNLIWWSFLYYVSHKWHIYIFLGFDFKTLFVTFIVIALILFIGWVFSNKQVKKTPLTQITQAE</sequence>
<feature type="domain" description="ABC3 transporter permease C-terminal" evidence="8">
    <location>
        <begin position="1356"/>
        <end position="1474"/>
    </location>
</feature>
<evidence type="ECO:0000313" key="9">
    <source>
        <dbReference type="EMBL" id="PTD31451.1"/>
    </source>
</evidence>
<evidence type="ECO:0000256" key="7">
    <source>
        <dbReference type="SAM" id="Phobius"/>
    </source>
</evidence>
<gene>
    <name evidence="9" type="ORF">MLEAa_4790</name>
</gene>
<feature type="transmembrane region" description="Helical" evidence="7">
    <location>
        <begin position="648"/>
        <end position="677"/>
    </location>
</feature>
<evidence type="ECO:0000256" key="1">
    <source>
        <dbReference type="ARBA" id="ARBA00004651"/>
    </source>
</evidence>
<comment type="caution">
    <text evidence="9">The sequence shown here is derived from an EMBL/GenBank/DDBJ whole genome shotgun (WGS) entry which is preliminary data.</text>
</comment>
<feature type="transmembrane region" description="Helical" evidence="7">
    <location>
        <begin position="1353"/>
        <end position="1377"/>
    </location>
</feature>
<comment type="subcellular location">
    <subcellularLocation>
        <location evidence="1">Cell membrane</location>
        <topology evidence="1">Multi-pass membrane protein</topology>
    </subcellularLocation>
</comment>
<feature type="domain" description="ABC3 transporter permease C-terminal" evidence="8">
    <location>
        <begin position="560"/>
        <end position="680"/>
    </location>
</feature>
<dbReference type="GO" id="GO:0005886">
    <property type="term" value="C:plasma membrane"/>
    <property type="evidence" value="ECO:0007669"/>
    <property type="project" value="UniProtKB-SubCell"/>
</dbReference>
<evidence type="ECO:0000256" key="5">
    <source>
        <dbReference type="ARBA" id="ARBA00023136"/>
    </source>
</evidence>
<feature type="transmembrane region" description="Helical" evidence="7">
    <location>
        <begin position="599"/>
        <end position="628"/>
    </location>
</feature>
<accession>A0A2T4IA52</accession>
<dbReference type="Pfam" id="PF02687">
    <property type="entry name" value="FtsX"/>
    <property type="match status" value="2"/>
</dbReference>
<feature type="transmembrane region" description="Helical" evidence="7">
    <location>
        <begin position="21"/>
        <end position="39"/>
    </location>
</feature>